<dbReference type="GO" id="GO:0005737">
    <property type="term" value="C:cytoplasm"/>
    <property type="evidence" value="ECO:0007669"/>
    <property type="project" value="TreeGrafter"/>
</dbReference>
<dbReference type="InterPro" id="IPR001680">
    <property type="entry name" value="WD40_rpt"/>
</dbReference>
<evidence type="ECO:0000313" key="4">
    <source>
        <dbReference type="EMBL" id="RBR26170.1"/>
    </source>
</evidence>
<dbReference type="GO" id="GO:0043130">
    <property type="term" value="F:ubiquitin binding"/>
    <property type="evidence" value="ECO:0007669"/>
    <property type="project" value="TreeGrafter"/>
</dbReference>
<dbReference type="GO" id="GO:0010992">
    <property type="term" value="P:ubiquitin recycling"/>
    <property type="evidence" value="ECO:0007669"/>
    <property type="project" value="TreeGrafter"/>
</dbReference>
<organism evidence="4 5">
    <name type="scientific">Fusarium coffeatum</name>
    <dbReference type="NCBI Taxonomy" id="231269"/>
    <lineage>
        <taxon>Eukaryota</taxon>
        <taxon>Fungi</taxon>
        <taxon>Dikarya</taxon>
        <taxon>Ascomycota</taxon>
        <taxon>Pezizomycotina</taxon>
        <taxon>Sordariomycetes</taxon>
        <taxon>Hypocreomycetidae</taxon>
        <taxon>Hypocreales</taxon>
        <taxon>Nectriaceae</taxon>
        <taxon>Fusarium</taxon>
        <taxon>Fusarium incarnatum-equiseti species complex</taxon>
    </lineage>
</organism>
<dbReference type="PROSITE" id="PS50082">
    <property type="entry name" value="WD_REPEATS_2"/>
    <property type="match status" value="3"/>
</dbReference>
<evidence type="ECO:0000256" key="1">
    <source>
        <dbReference type="ARBA" id="ARBA00022574"/>
    </source>
</evidence>
<evidence type="ECO:0000313" key="5">
    <source>
        <dbReference type="Proteomes" id="UP000253153"/>
    </source>
</evidence>
<evidence type="ECO:0000256" key="2">
    <source>
        <dbReference type="ARBA" id="ARBA00022737"/>
    </source>
</evidence>
<dbReference type="PRINTS" id="PR00320">
    <property type="entry name" value="GPROTEINBRPT"/>
</dbReference>
<dbReference type="PANTHER" id="PTHR19849">
    <property type="entry name" value="PHOSPHOLIPASE A-2-ACTIVATING PROTEIN"/>
    <property type="match status" value="1"/>
</dbReference>
<dbReference type="Pfam" id="PF00400">
    <property type="entry name" value="WD40"/>
    <property type="match status" value="3"/>
</dbReference>
<dbReference type="Proteomes" id="UP000253153">
    <property type="component" value="Unassembled WGS sequence"/>
</dbReference>
<dbReference type="RefSeq" id="XP_031020761.1">
    <property type="nucleotide sequence ID" value="XM_031155212.1"/>
</dbReference>
<keyword evidence="1 3" id="KW-0853">WD repeat</keyword>
<dbReference type="AlphaFoldDB" id="A0A366SBR5"/>
<dbReference type="OrthoDB" id="190105at2759"/>
<dbReference type="InterPro" id="IPR015943">
    <property type="entry name" value="WD40/YVTN_repeat-like_dom_sf"/>
</dbReference>
<dbReference type="InterPro" id="IPR019775">
    <property type="entry name" value="WD40_repeat_CS"/>
</dbReference>
<feature type="repeat" description="WD" evidence="3">
    <location>
        <begin position="139"/>
        <end position="178"/>
    </location>
</feature>
<feature type="repeat" description="WD" evidence="3">
    <location>
        <begin position="96"/>
        <end position="136"/>
    </location>
</feature>
<feature type="repeat" description="WD" evidence="3">
    <location>
        <begin position="179"/>
        <end position="218"/>
    </location>
</feature>
<dbReference type="InterPro" id="IPR036322">
    <property type="entry name" value="WD40_repeat_dom_sf"/>
</dbReference>
<dbReference type="InterPro" id="IPR020472">
    <property type="entry name" value="WD40_PAC1"/>
</dbReference>
<comment type="caution">
    <text evidence="4">The sequence shown here is derived from an EMBL/GenBank/DDBJ whole genome shotgun (WGS) entry which is preliminary data.</text>
</comment>
<protein>
    <submittedName>
        <fullName evidence="4">Uncharacterized protein</fullName>
    </submittedName>
</protein>
<sequence length="341" mass="36799">MESSDQLSLKDVPFTATLSERRVVITALHIDDAFLLVASASGCVYRVDLVTESVEVLAQVKDIWCLACLDSSVIFGSLNGEIHVLDLNNRANLNSVRAHDLAVRCLAVLESGVVVSGSRDTTIRLWRLESGKIEPRNILRGHTAEVRDVQVHGDVIVSGSYDADARVWSAQTGECLHVLRGHRRHVHGLAFDGKRVATSSTDGDIRVWDSETGSCTAIFVGHGSKAKNVSHLRLVGDTLISEGSDGSVRAWALSPMDGIARELASSDGNGTAISAIEVQGRYVIAGTTAGSVKIIDRQSFEMLHSWTDGTCGIAVFQVGFTLEHCPFVVYLKDESVLVTVF</sequence>
<keyword evidence="2" id="KW-0677">Repeat</keyword>
<keyword evidence="5" id="KW-1185">Reference proteome</keyword>
<proteinExistence type="predicted"/>
<dbReference type="Gene3D" id="2.130.10.10">
    <property type="entry name" value="YVTN repeat-like/Quinoprotein amine dehydrogenase"/>
    <property type="match status" value="1"/>
</dbReference>
<gene>
    <name evidence="4" type="ORF">FIESC28_01061</name>
</gene>
<accession>A0A366SBR5</accession>
<name>A0A366SBR5_9HYPO</name>
<dbReference type="SUPFAM" id="SSF50978">
    <property type="entry name" value="WD40 repeat-like"/>
    <property type="match status" value="1"/>
</dbReference>
<reference evidence="4 5" key="1">
    <citation type="submission" date="2018-06" db="EMBL/GenBank/DDBJ databases">
        <title>Fusarium incarnatum-equiseti species complex species 28.</title>
        <authorList>
            <person name="Gardiner D.M."/>
        </authorList>
    </citation>
    <scope>NUCLEOTIDE SEQUENCE [LARGE SCALE GENOMIC DNA]</scope>
    <source>
        <strain evidence="4 5">FIESC_28</strain>
    </source>
</reference>
<dbReference type="GO" id="GO:0043161">
    <property type="term" value="P:proteasome-mediated ubiquitin-dependent protein catabolic process"/>
    <property type="evidence" value="ECO:0007669"/>
    <property type="project" value="TreeGrafter"/>
</dbReference>
<dbReference type="GeneID" id="41990508"/>
<dbReference type="PANTHER" id="PTHR19849:SF1">
    <property type="entry name" value="F-BOX_WD REPEAT-CONTAINING PROTEIN 7"/>
    <property type="match status" value="1"/>
</dbReference>
<dbReference type="SMART" id="SM00320">
    <property type="entry name" value="WD40"/>
    <property type="match status" value="6"/>
</dbReference>
<dbReference type="EMBL" id="QKXC01000027">
    <property type="protein sequence ID" value="RBR26170.1"/>
    <property type="molecule type" value="Genomic_DNA"/>
</dbReference>
<evidence type="ECO:0000256" key="3">
    <source>
        <dbReference type="PROSITE-ProRule" id="PRU00221"/>
    </source>
</evidence>
<dbReference type="GO" id="GO:0005634">
    <property type="term" value="C:nucleus"/>
    <property type="evidence" value="ECO:0007669"/>
    <property type="project" value="TreeGrafter"/>
</dbReference>
<dbReference type="PROSITE" id="PS00678">
    <property type="entry name" value="WD_REPEATS_1"/>
    <property type="match status" value="1"/>
</dbReference>
<dbReference type="PROSITE" id="PS50294">
    <property type="entry name" value="WD_REPEATS_REGION"/>
    <property type="match status" value="3"/>
</dbReference>